<evidence type="ECO:0000313" key="2">
    <source>
        <dbReference type="Proteomes" id="UP000789901"/>
    </source>
</evidence>
<accession>A0ABN7WRQ9</accession>
<reference evidence="1 2" key="1">
    <citation type="submission" date="2021-06" db="EMBL/GenBank/DDBJ databases">
        <authorList>
            <person name="Kallberg Y."/>
            <person name="Tangrot J."/>
            <person name="Rosling A."/>
        </authorList>
    </citation>
    <scope>NUCLEOTIDE SEQUENCE [LARGE SCALE GENOMIC DNA]</scope>
    <source>
        <strain evidence="1 2">120-4 pot B 10/14</strain>
    </source>
</reference>
<sequence length="216" mass="25691">NNHETIFNKAFNYYLGKNENLIIESEIKKLSLSSNFYNWILGNFGPDAQITRLCFEDILRARVNIDKNLQQNNVDIPTGISQYEFQAICNIFKVYCNTSNFYLPSHLDIISQCTGQDILAPLFKHYLPDLFNVEKTFELPMQIIDDIDNHYENISIGFTKRKRKKRLLKEWNQALYNISKHSNVQFRLTETFRNYLHEFIYEKLPNSEFFSRNSYN</sequence>
<protein>
    <submittedName>
        <fullName evidence="1">32363_t:CDS:1</fullName>
    </submittedName>
</protein>
<feature type="non-terminal residue" evidence="1">
    <location>
        <position position="1"/>
    </location>
</feature>
<name>A0ABN7WRQ9_GIGMA</name>
<proteinExistence type="predicted"/>
<gene>
    <name evidence="1" type="ORF">GMARGA_LOCUS34273</name>
</gene>
<evidence type="ECO:0000313" key="1">
    <source>
        <dbReference type="EMBL" id="CAG8839052.1"/>
    </source>
</evidence>
<dbReference type="EMBL" id="CAJVQB010059596">
    <property type="protein sequence ID" value="CAG8839052.1"/>
    <property type="molecule type" value="Genomic_DNA"/>
</dbReference>
<keyword evidence="2" id="KW-1185">Reference proteome</keyword>
<organism evidence="1 2">
    <name type="scientific">Gigaspora margarita</name>
    <dbReference type="NCBI Taxonomy" id="4874"/>
    <lineage>
        <taxon>Eukaryota</taxon>
        <taxon>Fungi</taxon>
        <taxon>Fungi incertae sedis</taxon>
        <taxon>Mucoromycota</taxon>
        <taxon>Glomeromycotina</taxon>
        <taxon>Glomeromycetes</taxon>
        <taxon>Diversisporales</taxon>
        <taxon>Gigasporaceae</taxon>
        <taxon>Gigaspora</taxon>
    </lineage>
</organism>
<comment type="caution">
    <text evidence="1">The sequence shown here is derived from an EMBL/GenBank/DDBJ whole genome shotgun (WGS) entry which is preliminary data.</text>
</comment>
<dbReference type="Proteomes" id="UP000789901">
    <property type="component" value="Unassembled WGS sequence"/>
</dbReference>